<dbReference type="InterPro" id="IPR002938">
    <property type="entry name" value="FAD-bd"/>
</dbReference>
<gene>
    <name evidence="6" type="ORF">ETD96_09450</name>
</gene>
<evidence type="ECO:0000313" key="7">
    <source>
        <dbReference type="Proteomes" id="UP000305238"/>
    </source>
</evidence>
<dbReference type="GO" id="GO:0071949">
    <property type="term" value="F:FAD binding"/>
    <property type="evidence" value="ECO:0007669"/>
    <property type="project" value="InterPro"/>
</dbReference>
<keyword evidence="6" id="KW-0503">Monooxygenase</keyword>
<feature type="domain" description="FAD-binding" evidence="5">
    <location>
        <begin position="45"/>
        <end position="405"/>
    </location>
</feature>
<dbReference type="Gene3D" id="3.40.30.120">
    <property type="match status" value="1"/>
</dbReference>
<evidence type="ECO:0000256" key="2">
    <source>
        <dbReference type="ARBA" id="ARBA00022630"/>
    </source>
</evidence>
<evidence type="ECO:0000259" key="5">
    <source>
        <dbReference type="Pfam" id="PF01494"/>
    </source>
</evidence>
<evidence type="ECO:0000313" key="6">
    <source>
        <dbReference type="EMBL" id="TMR40688.1"/>
    </source>
</evidence>
<dbReference type="PANTHER" id="PTHR43004:SF19">
    <property type="entry name" value="BINDING MONOOXYGENASE, PUTATIVE (JCVI)-RELATED"/>
    <property type="match status" value="1"/>
</dbReference>
<dbReference type="Gene3D" id="3.30.9.10">
    <property type="entry name" value="D-Amino Acid Oxidase, subunit A, domain 2"/>
    <property type="match status" value="1"/>
</dbReference>
<comment type="cofactor">
    <cofactor evidence="1">
        <name>FAD</name>
        <dbReference type="ChEBI" id="CHEBI:57692"/>
    </cofactor>
</comment>
<keyword evidence="7" id="KW-1185">Reference proteome</keyword>
<organism evidence="6 7">
    <name type="scientific">Actinomadura geliboluensis</name>
    <dbReference type="NCBI Taxonomy" id="882440"/>
    <lineage>
        <taxon>Bacteria</taxon>
        <taxon>Bacillati</taxon>
        <taxon>Actinomycetota</taxon>
        <taxon>Actinomycetes</taxon>
        <taxon>Streptosporangiales</taxon>
        <taxon>Thermomonosporaceae</taxon>
        <taxon>Actinomadura</taxon>
    </lineage>
</organism>
<feature type="region of interest" description="Disordered" evidence="4">
    <location>
        <begin position="448"/>
        <end position="467"/>
    </location>
</feature>
<comment type="caution">
    <text evidence="6">The sequence shown here is derived from an EMBL/GenBank/DDBJ whole genome shotgun (WGS) entry which is preliminary data.</text>
</comment>
<sequence length="578" mass="61910">MTLSAVRTGVRSWKRGRAMTGLSRRAGLPPHAGDGRDGIPMADHEVPVLIAGGSLVGLTTSLLLAARGVPHMLVEQHRGTAIHPRAASFHQGTMEVFRSVGMQEAVDDAAEREFVQNGAIIAVESLSGKELQYFYRSYNDGVEGLSPTSRLFITQIGLEPLLRDRARELGAEHCFGTELVGFEQDDEGVTSVIRSRDRGTERTVRSEYLVAADGAHSGVRERLGIDMVGRGGFADCVTIYFKADVREMLGERNLSVVYVNHPELLGFFRFAIGGDSGFLAVFATFGPDGSRDSDVGEHVDAARCADLVRTALGAGAEFPVEIDNVQRWSAAAAAAERFRDRRVLLVGDAAHVMPPTGGFGGNTGIADAHNLAWKLAMVHGGAAGERLLDTYDAERRPVCQLTVEQAYTRYVLRVDSSLPKDDLAEALDDASIELGAVYRSEGVVEPAAEGAPLEDPRVPTGRAGTRAPHLSLERDGVSVSTLDLFGGRFVLLAGAEGREWCNAAASVAAAWGVPLEAHCVAATGPLVDKEGRFADVYGVGSRGAVLVRPDRVIGWRTDAPGDDPRSTIEDVMGRLLFR</sequence>
<evidence type="ECO:0000256" key="4">
    <source>
        <dbReference type="SAM" id="MobiDB-lite"/>
    </source>
</evidence>
<dbReference type="PRINTS" id="PR00420">
    <property type="entry name" value="RNGMNOXGNASE"/>
</dbReference>
<reference evidence="6 7" key="1">
    <citation type="submission" date="2019-05" db="EMBL/GenBank/DDBJ databases">
        <title>Draft genome sequence of Actinomadura geliboluensis A8036.</title>
        <authorList>
            <person name="Saricaoglu S."/>
            <person name="Isik K."/>
        </authorList>
    </citation>
    <scope>NUCLEOTIDE SEQUENCE [LARGE SCALE GENOMIC DNA]</scope>
    <source>
        <strain evidence="6 7">A8036</strain>
    </source>
</reference>
<dbReference type="Pfam" id="PF01494">
    <property type="entry name" value="FAD_binding_3"/>
    <property type="match status" value="1"/>
</dbReference>
<dbReference type="InterPro" id="IPR050641">
    <property type="entry name" value="RIFMO-like"/>
</dbReference>
<evidence type="ECO:0000256" key="3">
    <source>
        <dbReference type="ARBA" id="ARBA00022827"/>
    </source>
</evidence>
<keyword evidence="3" id="KW-0274">FAD</keyword>
<dbReference type="AlphaFoldDB" id="A0A5S4H632"/>
<dbReference type="GO" id="GO:0016709">
    <property type="term" value="F:oxidoreductase activity, acting on paired donors, with incorporation or reduction of molecular oxygen, NAD(P)H as one donor, and incorporation of one atom of oxygen"/>
    <property type="evidence" value="ECO:0007669"/>
    <property type="project" value="UniProtKB-ARBA"/>
</dbReference>
<dbReference type="Gene3D" id="3.50.50.60">
    <property type="entry name" value="FAD/NAD(P)-binding domain"/>
    <property type="match status" value="1"/>
</dbReference>
<dbReference type="Pfam" id="PF21274">
    <property type="entry name" value="Rng_hyd_C"/>
    <property type="match status" value="1"/>
</dbReference>
<dbReference type="SUPFAM" id="SSF51905">
    <property type="entry name" value="FAD/NAD(P)-binding domain"/>
    <property type="match status" value="1"/>
</dbReference>
<dbReference type="PANTHER" id="PTHR43004">
    <property type="entry name" value="TRK SYSTEM POTASSIUM UPTAKE PROTEIN"/>
    <property type="match status" value="1"/>
</dbReference>
<dbReference type="OrthoDB" id="8670884at2"/>
<accession>A0A5S4H632</accession>
<keyword evidence="2" id="KW-0285">Flavoprotein</keyword>
<dbReference type="InterPro" id="IPR036188">
    <property type="entry name" value="FAD/NAD-bd_sf"/>
</dbReference>
<keyword evidence="6" id="KW-0560">Oxidoreductase</keyword>
<name>A0A5S4H632_9ACTN</name>
<dbReference type="Proteomes" id="UP000305238">
    <property type="component" value="Unassembled WGS sequence"/>
</dbReference>
<dbReference type="EMBL" id="VCKZ01000046">
    <property type="protein sequence ID" value="TMR40688.1"/>
    <property type="molecule type" value="Genomic_DNA"/>
</dbReference>
<proteinExistence type="predicted"/>
<protein>
    <submittedName>
        <fullName evidence="6">Monooxygenase</fullName>
    </submittedName>
</protein>
<evidence type="ECO:0000256" key="1">
    <source>
        <dbReference type="ARBA" id="ARBA00001974"/>
    </source>
</evidence>